<dbReference type="Proteomes" id="UP000004995">
    <property type="component" value="Unassembled WGS sequence"/>
</dbReference>
<evidence type="ECO:0000256" key="1">
    <source>
        <dbReference type="ARBA" id="ARBA00006484"/>
    </source>
</evidence>
<evidence type="ECO:0000313" key="4">
    <source>
        <dbReference type="EMBL" id="RCV19970.1"/>
    </source>
</evidence>
<dbReference type="SUPFAM" id="SSF51735">
    <property type="entry name" value="NAD(P)-binding Rossmann-fold domains"/>
    <property type="match status" value="1"/>
</dbReference>
<dbReference type="InterPro" id="IPR036291">
    <property type="entry name" value="NAD(P)-bd_dom_sf"/>
</dbReference>
<dbReference type="EnsemblPlants" id="KQL09102">
    <property type="protein sequence ID" value="KQL09102"/>
    <property type="gene ID" value="SETIT_006772mg"/>
</dbReference>
<dbReference type="GO" id="GO:0016491">
    <property type="term" value="F:oxidoreductase activity"/>
    <property type="evidence" value="ECO:0007669"/>
    <property type="project" value="UniProtKB-KW"/>
</dbReference>
<dbReference type="Gene3D" id="3.40.50.720">
    <property type="entry name" value="NAD(P)-binding Rossmann-like Domain"/>
    <property type="match status" value="1"/>
</dbReference>
<dbReference type="eggNOG" id="KOG1208">
    <property type="taxonomic scope" value="Eukaryota"/>
</dbReference>
<dbReference type="HOGENOM" id="CLU_010194_44_0_1"/>
<evidence type="ECO:0000313" key="5">
    <source>
        <dbReference type="EnsemblPlants" id="KQL09102"/>
    </source>
</evidence>
<dbReference type="AlphaFoldDB" id="K3XXW4"/>
<dbReference type="Pfam" id="PF00106">
    <property type="entry name" value="adh_short"/>
    <property type="match status" value="1"/>
</dbReference>
<dbReference type="KEGG" id="sita:101783624"/>
<dbReference type="GeneID" id="101783624"/>
<sequence>MLTSLRYLAGTAGPSGFGSRATAEEATAGAGDLRHVTAIITGATSGIGAETARVLAKRGARLVLPARSLKAAEEARARLRAECPDADVVVLPLDLSSLASVRRFVASFLDLGLPLNLLVNNAGKYADRFALSEDGVEMTFATNYLGHFLLTRLLLEKMAETARASGFEGRIVNVSSTIHSWFAGDDAVGYLDRVTRRKIPYDPTRAYALSKLANVLHTRALAERLREMNANVTANCVHPGIVRTRLIRDRDGLVTNTVFFLASKLLKTIPQAAATTCYVAVHPAVAGVSGKYFADCNEASPSRLGASSEEAAKLWSFSENITAEKIQKMSVHVSAGGFRLQVQSSNADRGMALA</sequence>
<dbReference type="EMBL" id="AGNK02002180">
    <property type="status" value="NOT_ANNOTATED_CDS"/>
    <property type="molecule type" value="Genomic_DNA"/>
</dbReference>
<evidence type="ECO:0000256" key="3">
    <source>
        <dbReference type="RuleBase" id="RU000363"/>
    </source>
</evidence>
<evidence type="ECO:0000313" key="6">
    <source>
        <dbReference type="Proteomes" id="UP000004995"/>
    </source>
</evidence>
<dbReference type="PRINTS" id="PR00081">
    <property type="entry name" value="GDHRDH"/>
</dbReference>
<keyword evidence="2" id="KW-0560">Oxidoreductase</keyword>
<dbReference type="OMA" id="SHFHGKN"/>
<reference evidence="5" key="3">
    <citation type="submission" date="2018-08" db="UniProtKB">
        <authorList>
            <consortium name="EnsemblPlants"/>
        </authorList>
    </citation>
    <scope>IDENTIFICATION</scope>
    <source>
        <strain evidence="5">Yugu1</strain>
    </source>
</reference>
<proteinExistence type="inferred from homology"/>
<reference evidence="4 6" key="1">
    <citation type="journal article" date="2012" name="Nat. Biotechnol.">
        <title>Reference genome sequence of the model plant Setaria.</title>
        <authorList>
            <person name="Bennetzen J.L."/>
            <person name="Schmutz J."/>
            <person name="Wang H."/>
            <person name="Percifield R."/>
            <person name="Hawkins J."/>
            <person name="Pontaroli A.C."/>
            <person name="Estep M."/>
            <person name="Feng L."/>
            <person name="Vaughn J.N."/>
            <person name="Grimwood J."/>
            <person name="Jenkins J."/>
            <person name="Barry K."/>
            <person name="Lindquist E."/>
            <person name="Hellsten U."/>
            <person name="Deshpande S."/>
            <person name="Wang X."/>
            <person name="Wu X."/>
            <person name="Mitros T."/>
            <person name="Triplett J."/>
            <person name="Yang X."/>
            <person name="Ye C.Y."/>
            <person name="Mauro-Herrera M."/>
            <person name="Wang L."/>
            <person name="Li P."/>
            <person name="Sharma M."/>
            <person name="Sharma R."/>
            <person name="Ronald P.C."/>
            <person name="Panaud O."/>
            <person name="Kellogg E.A."/>
            <person name="Brutnell T.P."/>
            <person name="Doust A.N."/>
            <person name="Tuskan G.A."/>
            <person name="Rokhsar D."/>
            <person name="Devos K.M."/>
        </authorList>
    </citation>
    <scope>NUCLEOTIDE SEQUENCE [LARGE SCALE GENOMIC DNA]</scope>
    <source>
        <strain evidence="6">cv. Yugu1</strain>
        <strain evidence="4">Yugu1</strain>
    </source>
</reference>
<dbReference type="RefSeq" id="XP_004964410.1">
    <property type="nucleotide sequence ID" value="XM_004964353.4"/>
</dbReference>
<dbReference type="PRINTS" id="PR00080">
    <property type="entry name" value="SDRFAMILY"/>
</dbReference>
<protein>
    <recommendedName>
        <fullName evidence="7">Short-chain dehydrogenase TIC 32, chloroplastic</fullName>
    </recommendedName>
</protein>
<organism evidence="4">
    <name type="scientific">Setaria italica</name>
    <name type="common">Foxtail millet</name>
    <name type="synonym">Panicum italicum</name>
    <dbReference type="NCBI Taxonomy" id="4555"/>
    <lineage>
        <taxon>Eukaryota</taxon>
        <taxon>Viridiplantae</taxon>
        <taxon>Streptophyta</taxon>
        <taxon>Embryophyta</taxon>
        <taxon>Tracheophyta</taxon>
        <taxon>Spermatophyta</taxon>
        <taxon>Magnoliopsida</taxon>
        <taxon>Liliopsida</taxon>
        <taxon>Poales</taxon>
        <taxon>Poaceae</taxon>
        <taxon>PACMAD clade</taxon>
        <taxon>Panicoideae</taxon>
        <taxon>Panicodae</taxon>
        <taxon>Paniceae</taxon>
        <taxon>Cenchrinae</taxon>
        <taxon>Setaria</taxon>
    </lineage>
</organism>
<dbReference type="PANTHER" id="PTHR24320:SF270">
    <property type="entry name" value="OS06G0129100 PROTEIN"/>
    <property type="match status" value="1"/>
</dbReference>
<dbReference type="InterPro" id="IPR002347">
    <property type="entry name" value="SDR_fam"/>
</dbReference>
<dbReference type="STRING" id="4555.K3XXW4"/>
<dbReference type="PANTHER" id="PTHR24320">
    <property type="entry name" value="RETINOL DEHYDROGENASE"/>
    <property type="match status" value="1"/>
</dbReference>
<comment type="similarity">
    <text evidence="1 3">Belongs to the short-chain dehydrogenases/reductases (SDR) family.</text>
</comment>
<dbReference type="OrthoDB" id="191139at2759"/>
<gene>
    <name evidence="5" type="primary">LOC101783624</name>
    <name evidence="4" type="ORF">SETIT_4G018500v2</name>
</gene>
<dbReference type="Gramene" id="KQL09102">
    <property type="protein sequence ID" value="KQL09102"/>
    <property type="gene ID" value="SETIT_006772mg"/>
</dbReference>
<evidence type="ECO:0008006" key="7">
    <source>
        <dbReference type="Google" id="ProtNLM"/>
    </source>
</evidence>
<dbReference type="CDD" id="cd05327">
    <property type="entry name" value="retinol-DH_like_SDR_c_like"/>
    <property type="match status" value="1"/>
</dbReference>
<keyword evidence="6" id="KW-1185">Reference proteome</keyword>
<name>K3XXW4_SETIT</name>
<evidence type="ECO:0000256" key="2">
    <source>
        <dbReference type="ARBA" id="ARBA00023002"/>
    </source>
</evidence>
<dbReference type="EMBL" id="CM003531">
    <property type="protein sequence ID" value="RCV19970.1"/>
    <property type="molecule type" value="Genomic_DNA"/>
</dbReference>
<reference evidence="4" key="2">
    <citation type="submission" date="2015-07" db="EMBL/GenBank/DDBJ databases">
        <authorList>
            <person name="Noorani M."/>
        </authorList>
    </citation>
    <scope>NUCLEOTIDE SEQUENCE</scope>
    <source>
        <strain evidence="4">Yugu1</strain>
    </source>
</reference>
<accession>K3XXW4</accession>